<dbReference type="EMBL" id="MGFS01000002">
    <property type="protein sequence ID" value="OGM12201.1"/>
    <property type="molecule type" value="Genomic_DNA"/>
</dbReference>
<dbReference type="Gene3D" id="2.160.20.10">
    <property type="entry name" value="Single-stranded right-handed beta-helix, Pectin lyase-like"/>
    <property type="match status" value="1"/>
</dbReference>
<sequence>MGGQLIIEKSELSNNTGNLIYYGWAKLKIIGSTVVNNTNSSEFLNSVITNSSLDDGYYLGDITIANTIVWGNSDPSGIPPITLPGIHPYNNLPYTPIHIDYSLIQGGWPDTSSVGILDTDPLFVDFLNGDYHLTSSSPAIDSGDPNSPLDPDGSRADMGAYPFFHTLTPTETVNDLIDKVEIFNFQQGISSSLDAKLNAALNALDDLNENNDQAPQ</sequence>
<dbReference type="SUPFAM" id="SSF51126">
    <property type="entry name" value="Pectin lyase-like"/>
    <property type="match status" value="1"/>
</dbReference>
<evidence type="ECO:0000313" key="2">
    <source>
        <dbReference type="Proteomes" id="UP000177053"/>
    </source>
</evidence>
<dbReference type="AlphaFoldDB" id="A0A1F7XB10"/>
<comment type="caution">
    <text evidence="1">The sequence shown here is derived from an EMBL/GenBank/DDBJ whole genome shotgun (WGS) entry which is preliminary data.</text>
</comment>
<reference evidence="1 2" key="1">
    <citation type="journal article" date="2016" name="Nat. Commun.">
        <title>Thousands of microbial genomes shed light on interconnected biogeochemical processes in an aquifer system.</title>
        <authorList>
            <person name="Anantharaman K."/>
            <person name="Brown C.T."/>
            <person name="Hug L.A."/>
            <person name="Sharon I."/>
            <person name="Castelle C.J."/>
            <person name="Probst A.J."/>
            <person name="Thomas B.C."/>
            <person name="Singh A."/>
            <person name="Wilkins M.J."/>
            <person name="Karaoz U."/>
            <person name="Brodie E.L."/>
            <person name="Williams K.H."/>
            <person name="Hubbard S.S."/>
            <person name="Banfield J.F."/>
        </authorList>
    </citation>
    <scope>NUCLEOTIDE SEQUENCE [LARGE SCALE GENOMIC DNA]</scope>
</reference>
<protein>
    <recommendedName>
        <fullName evidence="3">Right handed beta helix domain-containing protein</fullName>
    </recommendedName>
</protein>
<dbReference type="InterPro" id="IPR011050">
    <property type="entry name" value="Pectin_lyase_fold/virulence"/>
</dbReference>
<name>A0A1F7XB10_9BACT</name>
<gene>
    <name evidence="1" type="ORF">A2Z22_05230</name>
</gene>
<dbReference type="InterPro" id="IPR012334">
    <property type="entry name" value="Pectin_lyas_fold"/>
</dbReference>
<evidence type="ECO:0000313" key="1">
    <source>
        <dbReference type="EMBL" id="OGM12201.1"/>
    </source>
</evidence>
<evidence type="ECO:0008006" key="3">
    <source>
        <dbReference type="Google" id="ProtNLM"/>
    </source>
</evidence>
<accession>A0A1F7XB10</accession>
<organism evidence="1 2">
    <name type="scientific">Candidatus Woesebacteria bacterium RBG_16_34_12</name>
    <dbReference type="NCBI Taxonomy" id="1802480"/>
    <lineage>
        <taxon>Bacteria</taxon>
        <taxon>Candidatus Woeseibacteriota</taxon>
    </lineage>
</organism>
<dbReference type="Proteomes" id="UP000177053">
    <property type="component" value="Unassembled WGS sequence"/>
</dbReference>
<proteinExistence type="predicted"/>